<name>A0A6J7GM10_9ZZZZ</name>
<reference evidence="1" key="1">
    <citation type="submission" date="2020-05" db="EMBL/GenBank/DDBJ databases">
        <authorList>
            <person name="Chiriac C."/>
            <person name="Salcher M."/>
            <person name="Ghai R."/>
            <person name="Kavagutti S V."/>
        </authorList>
    </citation>
    <scope>NUCLEOTIDE SEQUENCE</scope>
</reference>
<evidence type="ECO:0000313" key="1">
    <source>
        <dbReference type="EMBL" id="CAB4905885.1"/>
    </source>
</evidence>
<proteinExistence type="predicted"/>
<dbReference type="AlphaFoldDB" id="A0A6J7GM10"/>
<organism evidence="1">
    <name type="scientific">freshwater metagenome</name>
    <dbReference type="NCBI Taxonomy" id="449393"/>
    <lineage>
        <taxon>unclassified sequences</taxon>
        <taxon>metagenomes</taxon>
        <taxon>ecological metagenomes</taxon>
    </lineage>
</organism>
<gene>
    <name evidence="1" type="ORF">UFOPK3516_01185</name>
</gene>
<accession>A0A6J7GM10</accession>
<protein>
    <submittedName>
        <fullName evidence="1">Unannotated protein</fullName>
    </submittedName>
</protein>
<sequence length="102" mass="11509">MSRNVTRPTERIKHFGCSHNVHAGVTRGFIKRLCGSRLSGKVKDHVRSHHCQDAIPVLTLCHVANDQFCRGVECLWSLARGVYLRMQIVEDNPTVRVGGKFL</sequence>
<dbReference type="EMBL" id="CAFBMB010000107">
    <property type="protein sequence ID" value="CAB4905885.1"/>
    <property type="molecule type" value="Genomic_DNA"/>
</dbReference>